<dbReference type="RefSeq" id="WP_220144257.1">
    <property type="nucleotide sequence ID" value="NZ_JAHXZI010000006.1"/>
</dbReference>
<dbReference type="Proteomes" id="UP001519863">
    <property type="component" value="Unassembled WGS sequence"/>
</dbReference>
<evidence type="ECO:0008006" key="4">
    <source>
        <dbReference type="Google" id="ProtNLM"/>
    </source>
</evidence>
<keyword evidence="3" id="KW-1185">Reference proteome</keyword>
<dbReference type="EMBL" id="JAHXZI010000006">
    <property type="protein sequence ID" value="MBW6434800.1"/>
    <property type="molecule type" value="Genomic_DNA"/>
</dbReference>
<comment type="caution">
    <text evidence="2">The sequence shown here is derived from an EMBL/GenBank/DDBJ whole genome shotgun (WGS) entry which is preliminary data.</text>
</comment>
<evidence type="ECO:0000256" key="1">
    <source>
        <dbReference type="SAM" id="SignalP"/>
    </source>
</evidence>
<name>A0ABS7B196_9ACTN</name>
<feature type="signal peptide" evidence="1">
    <location>
        <begin position="1"/>
        <end position="28"/>
    </location>
</feature>
<protein>
    <recommendedName>
        <fullName evidence="4">Secreted protein</fullName>
    </recommendedName>
</protein>
<accession>A0ABS7B196</accession>
<feature type="chain" id="PRO_5045757835" description="Secreted protein" evidence="1">
    <location>
        <begin position="29"/>
        <end position="95"/>
    </location>
</feature>
<evidence type="ECO:0000313" key="2">
    <source>
        <dbReference type="EMBL" id="MBW6434800.1"/>
    </source>
</evidence>
<gene>
    <name evidence="2" type="ORF">KZ829_13735</name>
</gene>
<proteinExistence type="predicted"/>
<keyword evidence="1" id="KW-0732">Signal</keyword>
<sequence>MKHNTRKAFAVAALAAGALMLAPAAAYAGGPHGGGKGGGGFDIDVTQACSMGNNTANGNASLIGLQNTDVGGVLNGLLSFGSDFGDSFECDNSAF</sequence>
<reference evidence="2 3" key="1">
    <citation type="journal article" date="2013" name="Antonie Van Leeuwenhoek">
        <title>Actinoplanes hulinensis sp. nov., a novel actinomycete isolated from soybean root (Glycine max (L.) Merr).</title>
        <authorList>
            <person name="Shen Y."/>
            <person name="Liu C."/>
            <person name="Wang X."/>
            <person name="Zhao J."/>
            <person name="Jia F."/>
            <person name="Zhang Y."/>
            <person name="Wang L."/>
            <person name="Yang D."/>
            <person name="Xiang W."/>
        </authorList>
    </citation>
    <scope>NUCLEOTIDE SEQUENCE [LARGE SCALE GENOMIC DNA]</scope>
    <source>
        <strain evidence="2 3">NEAU-M9</strain>
    </source>
</reference>
<organism evidence="2 3">
    <name type="scientific">Actinoplanes hulinensis</name>
    <dbReference type="NCBI Taxonomy" id="1144547"/>
    <lineage>
        <taxon>Bacteria</taxon>
        <taxon>Bacillati</taxon>
        <taxon>Actinomycetota</taxon>
        <taxon>Actinomycetes</taxon>
        <taxon>Micromonosporales</taxon>
        <taxon>Micromonosporaceae</taxon>
        <taxon>Actinoplanes</taxon>
    </lineage>
</organism>
<evidence type="ECO:0000313" key="3">
    <source>
        <dbReference type="Proteomes" id="UP001519863"/>
    </source>
</evidence>